<dbReference type="Proteomes" id="UP001321475">
    <property type="component" value="Chromosome"/>
</dbReference>
<keyword evidence="3" id="KW-1185">Reference proteome</keyword>
<accession>A0ABM8G439</accession>
<evidence type="ECO:0000313" key="2">
    <source>
        <dbReference type="EMBL" id="BDZ42852.1"/>
    </source>
</evidence>
<evidence type="ECO:0000313" key="3">
    <source>
        <dbReference type="Proteomes" id="UP001321475"/>
    </source>
</evidence>
<dbReference type="InterPro" id="IPR043777">
    <property type="entry name" value="DUF5719"/>
</dbReference>
<dbReference type="Pfam" id="PF18986">
    <property type="entry name" value="DUF5719"/>
    <property type="match status" value="1"/>
</dbReference>
<protein>
    <recommendedName>
        <fullName evidence="4">Secreted protein</fullName>
    </recommendedName>
</protein>
<name>A0ABM8G439_9CELL</name>
<evidence type="ECO:0000256" key="1">
    <source>
        <dbReference type="SAM" id="MobiDB-lite"/>
    </source>
</evidence>
<sequence>MSRRERDVPRWRTAVAVTTAVMVVGATGAVAAFGLDRVPAVGDALAGERTAGAQQTVTVPAAQRVLVCPPGARLTDGEAVGDGEFDSAPVDTASSGRAAVVGPFAEATFAGLDGKDEVALDGTGGDDEPGAVVASRDGEAPMALRADPDADAGVRSTAAVRSITTSGDLRGLAAASCSAPSISQWLVGGSTELGSSSRLVLQNAGTTPANVRMTVYGPAGVATVIGSDRFVVPPGDQVETLVESGAPEQKRLVVHLESEGGLVSGSIQHSTVSGIVAHGVDLVGPGAAPSTRLAVPGVLSTGEAVGDDDAPVLRLLAPGGVQDAADADAGTGSGTGADAGTDGGEDAQPGNDEAAPGSVTATITAFGSDGAVTVRGAEEVSLDEGSVLDVDLGGLPADTYTIVVDADAPVVAGAMLRRSGEEDPSSTRGALQYDLAWISAAGLSLASVPEQGTSEVGPEAGTAPDPAPDLGSVALPSGVHGVVSLGAADGPFAGTLTAFDSDGAVVKSLDVAVEAGRTSSVDVDSLGDDVAVLGLVGDGGSDPASAGVAWNVLLDAGPPPPGAEDGPGSFVSSLTPVAPGPAERSVTVRETEVVGEQSGTDAG</sequence>
<organism evidence="2 3">
    <name type="scientific">Paraoerskovia sediminicola</name>
    <dbReference type="NCBI Taxonomy" id="1138587"/>
    <lineage>
        <taxon>Bacteria</taxon>
        <taxon>Bacillati</taxon>
        <taxon>Actinomycetota</taxon>
        <taxon>Actinomycetes</taxon>
        <taxon>Micrococcales</taxon>
        <taxon>Cellulomonadaceae</taxon>
        <taxon>Paraoerskovia</taxon>
    </lineage>
</organism>
<gene>
    <name evidence="2" type="ORF">GCM10025865_21510</name>
</gene>
<dbReference type="EMBL" id="AP027729">
    <property type="protein sequence ID" value="BDZ42852.1"/>
    <property type="molecule type" value="Genomic_DNA"/>
</dbReference>
<reference evidence="3" key="1">
    <citation type="journal article" date="2019" name="Int. J. Syst. Evol. Microbiol.">
        <title>The Global Catalogue of Microorganisms (GCM) 10K type strain sequencing project: providing services to taxonomists for standard genome sequencing and annotation.</title>
        <authorList>
            <consortium name="The Broad Institute Genomics Platform"/>
            <consortium name="The Broad Institute Genome Sequencing Center for Infectious Disease"/>
            <person name="Wu L."/>
            <person name="Ma J."/>
        </authorList>
    </citation>
    <scope>NUCLEOTIDE SEQUENCE [LARGE SCALE GENOMIC DNA]</scope>
    <source>
        <strain evidence="3">NBRC 108565</strain>
    </source>
</reference>
<proteinExistence type="predicted"/>
<feature type="region of interest" description="Disordered" evidence="1">
    <location>
        <begin position="557"/>
        <end position="603"/>
    </location>
</feature>
<dbReference type="RefSeq" id="WP_286217252.1">
    <property type="nucleotide sequence ID" value="NZ_AP027729.1"/>
</dbReference>
<feature type="region of interest" description="Disordered" evidence="1">
    <location>
        <begin position="324"/>
        <end position="357"/>
    </location>
</feature>
<evidence type="ECO:0008006" key="4">
    <source>
        <dbReference type="Google" id="ProtNLM"/>
    </source>
</evidence>